<evidence type="ECO:0000256" key="2">
    <source>
        <dbReference type="ARBA" id="ARBA00022801"/>
    </source>
</evidence>
<evidence type="ECO:0000256" key="4">
    <source>
        <dbReference type="SAM" id="MobiDB-lite"/>
    </source>
</evidence>
<dbReference type="OrthoDB" id="2801544at2759"/>
<dbReference type="InterPro" id="IPR049730">
    <property type="entry name" value="SNF2/RAD54-like_C"/>
</dbReference>
<dbReference type="SUPFAM" id="SSF52540">
    <property type="entry name" value="P-loop containing nucleoside triphosphate hydrolases"/>
    <property type="match status" value="2"/>
</dbReference>
<feature type="region of interest" description="Disordered" evidence="4">
    <location>
        <begin position="234"/>
        <end position="303"/>
    </location>
</feature>
<dbReference type="Proteomes" id="UP000243876">
    <property type="component" value="Unassembled WGS sequence"/>
</dbReference>
<feature type="region of interest" description="Disordered" evidence="4">
    <location>
        <begin position="35"/>
        <end position="55"/>
    </location>
</feature>
<dbReference type="GO" id="GO:0006281">
    <property type="term" value="P:DNA repair"/>
    <property type="evidence" value="ECO:0007669"/>
    <property type="project" value="TreeGrafter"/>
</dbReference>
<evidence type="ECO:0000313" key="6">
    <source>
        <dbReference type="EMBL" id="CEQ40417.1"/>
    </source>
</evidence>
<reference evidence="7" key="1">
    <citation type="submission" date="2015-02" db="EMBL/GenBank/DDBJ databases">
        <authorList>
            <person name="Gon?alves P."/>
        </authorList>
    </citation>
    <scope>NUCLEOTIDE SEQUENCE [LARGE SCALE GENOMIC DNA]</scope>
</reference>
<dbReference type="CDD" id="cd18793">
    <property type="entry name" value="SF2_C_SNF"/>
    <property type="match status" value="1"/>
</dbReference>
<keyword evidence="3" id="KW-0067">ATP-binding</keyword>
<feature type="domain" description="Helicase ATP-binding" evidence="5">
    <location>
        <begin position="684"/>
        <end position="810"/>
    </location>
</feature>
<dbReference type="EMBL" id="CENE01000006">
    <property type="protein sequence ID" value="CEQ40417.1"/>
    <property type="molecule type" value="Genomic_DNA"/>
</dbReference>
<feature type="region of interest" description="Disordered" evidence="4">
    <location>
        <begin position="1379"/>
        <end position="1398"/>
    </location>
</feature>
<feature type="non-terminal residue" evidence="6">
    <location>
        <position position="1398"/>
    </location>
</feature>
<feature type="compositionally biased region" description="Low complexity" evidence="4">
    <location>
        <begin position="142"/>
        <end position="157"/>
    </location>
</feature>
<dbReference type="InterPro" id="IPR038718">
    <property type="entry name" value="SNF2-like_sf"/>
</dbReference>
<evidence type="ECO:0000256" key="1">
    <source>
        <dbReference type="ARBA" id="ARBA00022741"/>
    </source>
</evidence>
<gene>
    <name evidence="6" type="primary">SPOSA6832_02032</name>
</gene>
<feature type="compositionally biased region" description="Basic and acidic residues" evidence="4">
    <location>
        <begin position="91"/>
        <end position="109"/>
    </location>
</feature>
<evidence type="ECO:0000313" key="7">
    <source>
        <dbReference type="Proteomes" id="UP000243876"/>
    </source>
</evidence>
<sequence>VALDLHSRICKGNAQLAKRSTEFKISPRRCTKNEAMETEAVQTGDGAEASGSGEVWRGAGKTTEAAQMAMARQRDEMELLDWIDSKGASKAEFADREAAREGVEADRGPSDQTQRSPPKREAVTPSLSLGETPAFPTPDPTPFASASASFAFPASPSGTGKTFCPPDRSAAALAPVPPPPTSPRRLERPVLPVDRLIPAGTVVLRGYRLSEIPYVEPAEDGWLPLSRELLEPLPPVSPPLESGPFSLLPPAEPDAPASRPLLPPQPPSPPVGKKKRKRKASVPDWTTLKRKTSGSGSSSPRKKVKLTADPLLDDILSCSAALVLRSTVRMVDNNAVLRIYLIPQDLPELWQPEYAKGRLKRPPSSTVYPVLYSVRSSPSEWNGAIQSGDVPHLMDEKDERSLLEIFHDIELPAEEPSFVLDAPGDVKERLTCAVKEQPDDILTDLYPYQRASLAKMLARELAPQRTVPPMYLARQSLFDPAANYFVSLNGGVELSPALVQEPKAGILAEDMGVGKTLIIIALVMSTRSELPCLDGISTYLDGSLPSPPPVLLTAQSLYFPFEAERAQQRRLKPRVPEPLLGYEMDVHEELAYQEALARQAEEDAEEPDYALPTLRALMIHLIKTTPVPVRYPADDETLNNTGLHTLLDESFPFYRVFPSPAQLDSREGRKGVYKPLEIVVAATTLIVVPTDLVRQWEAEVKKHVAPGALRVLALRTSKDKFRPPQEMAKFDAVLMSVARFADAAETGDTTLRGVHWKRLVVDEGHVLSSGNLTRKLAEELRCECRWAVSGTPSTNLRGAATEGEGALSAASTTVGGDRTDLDRLGQLFSRFFQHPSFPRHSSLRTLVMAHAAEHGERPSRLKGVFDRAIVRHRSDLVKPTLELPPLTVRIVHLEMEEAERKMYNALIAIFASNSITSQRTDQDYLFHASQRRWLDELCDNLATATTFFGSSEIEGRLYDAIRWAHERLDSAKSSIWSDEDRQGLRKAAEVMQEALDDREWRIAVGGPAVAAEVTGFNDDLIKEFMGLSASKNPLGRSLISLHELVRLRQDLRELRHADVKQWDDDEELVEEVLTFEARRKRADIESASRKAAKDQEQEQEQVFKKRPKNDSTPVVPLPGGSVFGKMRLVRTTSTKINHVLDELRRYPNDKFIVFSSSNVDLLFANLSETLDLFGIRHLIFAGSHARSGDRGLKAQKFNSTTAEECQVILVDAKLGGRGIGLTAACRVIMMEPIWKPGQSCCRLELCRYFPIVTLLRCLLQISSCKRRSEPIASGKLSPPLFNALLHFADRCVLSQTKPVDLQILVIRNTYEDALLRRRAKVAPEGAFQRSPRSRYNALVSLTAALNVLADFSKRVKLPQQDNELRDLLQRAYYLEPSPRAKDGPISKALDPPANLVVD</sequence>
<dbReference type="InterPro" id="IPR000330">
    <property type="entry name" value="SNF2_N"/>
</dbReference>
<dbReference type="Pfam" id="PF00176">
    <property type="entry name" value="SNF2-rel_dom"/>
    <property type="match status" value="1"/>
</dbReference>
<evidence type="ECO:0000256" key="3">
    <source>
        <dbReference type="ARBA" id="ARBA00022840"/>
    </source>
</evidence>
<organism evidence="6 7">
    <name type="scientific">Sporidiobolus salmonicolor</name>
    <name type="common">Yeast-like fungus</name>
    <name type="synonym">Sporobolomyces salmonicolor</name>
    <dbReference type="NCBI Taxonomy" id="5005"/>
    <lineage>
        <taxon>Eukaryota</taxon>
        <taxon>Fungi</taxon>
        <taxon>Dikarya</taxon>
        <taxon>Basidiomycota</taxon>
        <taxon>Pucciniomycotina</taxon>
        <taxon>Microbotryomycetes</taxon>
        <taxon>Sporidiobolales</taxon>
        <taxon>Sporidiobolaceae</taxon>
        <taxon>Sporobolomyces</taxon>
    </lineage>
</organism>
<dbReference type="InterPro" id="IPR027417">
    <property type="entry name" value="P-loop_NTPase"/>
</dbReference>
<dbReference type="PANTHER" id="PTHR45626">
    <property type="entry name" value="TRANSCRIPTION TERMINATION FACTOR 2-RELATED"/>
    <property type="match status" value="1"/>
</dbReference>
<dbReference type="GO" id="GO:0005524">
    <property type="term" value="F:ATP binding"/>
    <property type="evidence" value="ECO:0007669"/>
    <property type="project" value="UniProtKB-KW"/>
</dbReference>
<dbReference type="Gene3D" id="3.40.50.300">
    <property type="entry name" value="P-loop containing nucleotide triphosphate hydrolases"/>
    <property type="match status" value="1"/>
</dbReference>
<dbReference type="InterPro" id="IPR014001">
    <property type="entry name" value="Helicase_ATP-bd"/>
</dbReference>
<dbReference type="GO" id="GO:0008094">
    <property type="term" value="F:ATP-dependent activity, acting on DNA"/>
    <property type="evidence" value="ECO:0007669"/>
    <property type="project" value="TreeGrafter"/>
</dbReference>
<dbReference type="GO" id="GO:0016787">
    <property type="term" value="F:hydrolase activity"/>
    <property type="evidence" value="ECO:0007669"/>
    <property type="project" value="UniProtKB-KW"/>
</dbReference>
<protein>
    <submittedName>
        <fullName evidence="6">SPOSA6832_02032-mRNA-1:cds</fullName>
    </submittedName>
</protein>
<keyword evidence="7" id="KW-1185">Reference proteome</keyword>
<dbReference type="Gene3D" id="3.40.50.10810">
    <property type="entry name" value="Tandem AAA-ATPase domain"/>
    <property type="match status" value="1"/>
</dbReference>
<feature type="compositionally biased region" description="Pro residues" evidence="4">
    <location>
        <begin position="261"/>
        <end position="270"/>
    </location>
</feature>
<keyword evidence="2" id="KW-0378">Hydrolase</keyword>
<dbReference type="PROSITE" id="PS51192">
    <property type="entry name" value="HELICASE_ATP_BIND_1"/>
    <property type="match status" value="1"/>
</dbReference>
<dbReference type="SMART" id="SM00487">
    <property type="entry name" value="DEXDc"/>
    <property type="match status" value="1"/>
</dbReference>
<keyword evidence="1" id="KW-0547">Nucleotide-binding</keyword>
<feature type="region of interest" description="Disordered" evidence="4">
    <location>
        <begin position="1084"/>
        <end position="1116"/>
    </location>
</feature>
<feature type="region of interest" description="Disordered" evidence="4">
    <location>
        <begin position="91"/>
        <end position="187"/>
    </location>
</feature>
<feature type="compositionally biased region" description="Basic and acidic residues" evidence="4">
    <location>
        <begin position="1084"/>
        <end position="1096"/>
    </location>
</feature>
<name>A0A0D6EK76_SPOSA</name>
<evidence type="ECO:0000259" key="5">
    <source>
        <dbReference type="PROSITE" id="PS51192"/>
    </source>
</evidence>
<accession>A0A0D6EK76</accession>
<dbReference type="InterPro" id="IPR001650">
    <property type="entry name" value="Helicase_C-like"/>
</dbReference>
<feature type="non-terminal residue" evidence="6">
    <location>
        <position position="1"/>
    </location>
</feature>
<dbReference type="InterPro" id="IPR050628">
    <property type="entry name" value="SNF2_RAD54_helicase_TF"/>
</dbReference>
<dbReference type="GO" id="GO:0005634">
    <property type="term" value="C:nucleus"/>
    <property type="evidence" value="ECO:0007669"/>
    <property type="project" value="TreeGrafter"/>
</dbReference>
<proteinExistence type="predicted"/>
<dbReference type="Pfam" id="PF00271">
    <property type="entry name" value="Helicase_C"/>
    <property type="match status" value="1"/>
</dbReference>
<dbReference type="PANTHER" id="PTHR45626:SF51">
    <property type="entry name" value="SNF2-RELATED DOMAIN-CONTAINING PROTEIN"/>
    <property type="match status" value="1"/>
</dbReference>